<keyword evidence="1" id="KW-1133">Transmembrane helix</keyword>
<sequence length="48" mass="5590">MEKRRWYVVGLVILFFLVLGKLLKLTFAALAIFVMLGVLLLYLFKNKS</sequence>
<dbReference type="AlphaFoldDB" id="A0A4R2RVC0"/>
<keyword evidence="1" id="KW-0812">Transmembrane</keyword>
<gene>
    <name evidence="2" type="ORF">EDD57_11737</name>
</gene>
<evidence type="ECO:0000313" key="2">
    <source>
        <dbReference type="EMBL" id="TCP68350.1"/>
    </source>
</evidence>
<accession>A0A4R2RVC0</accession>
<reference evidence="2 3" key="1">
    <citation type="submission" date="2019-03" db="EMBL/GenBank/DDBJ databases">
        <title>Genomic Encyclopedia of Type Strains, Phase IV (KMG-IV): sequencing the most valuable type-strain genomes for metagenomic binning, comparative biology and taxonomic classification.</title>
        <authorList>
            <person name="Goeker M."/>
        </authorList>
    </citation>
    <scope>NUCLEOTIDE SEQUENCE [LARGE SCALE GENOMIC DNA]</scope>
    <source>
        <strain evidence="2 3">DSM 46831</strain>
    </source>
</reference>
<name>A0A4R2RVC0_9BACL</name>
<keyword evidence="3" id="KW-1185">Reference proteome</keyword>
<proteinExistence type="predicted"/>
<evidence type="ECO:0000313" key="3">
    <source>
        <dbReference type="Proteomes" id="UP000294746"/>
    </source>
</evidence>
<feature type="transmembrane region" description="Helical" evidence="1">
    <location>
        <begin position="5"/>
        <end position="20"/>
    </location>
</feature>
<keyword evidence="1" id="KW-0472">Membrane</keyword>
<dbReference type="RefSeq" id="WP_165873702.1">
    <property type="nucleotide sequence ID" value="NZ_SLXV01000017.1"/>
</dbReference>
<comment type="caution">
    <text evidence="2">The sequence shown here is derived from an EMBL/GenBank/DDBJ whole genome shotgun (WGS) entry which is preliminary data.</text>
</comment>
<organism evidence="2 3">
    <name type="scientific">Baia soyae</name>
    <dbReference type="NCBI Taxonomy" id="1544746"/>
    <lineage>
        <taxon>Bacteria</taxon>
        <taxon>Bacillati</taxon>
        <taxon>Bacillota</taxon>
        <taxon>Bacilli</taxon>
        <taxon>Bacillales</taxon>
        <taxon>Thermoactinomycetaceae</taxon>
        <taxon>Baia</taxon>
    </lineage>
</organism>
<dbReference type="EMBL" id="SLXV01000017">
    <property type="protein sequence ID" value="TCP68350.1"/>
    <property type="molecule type" value="Genomic_DNA"/>
</dbReference>
<protein>
    <submittedName>
        <fullName evidence="2">Uncharacterized protein</fullName>
    </submittedName>
</protein>
<evidence type="ECO:0000256" key="1">
    <source>
        <dbReference type="SAM" id="Phobius"/>
    </source>
</evidence>
<dbReference type="Proteomes" id="UP000294746">
    <property type="component" value="Unassembled WGS sequence"/>
</dbReference>
<feature type="transmembrane region" description="Helical" evidence="1">
    <location>
        <begin position="26"/>
        <end position="44"/>
    </location>
</feature>